<dbReference type="RefSeq" id="WP_091438188.1">
    <property type="nucleotide sequence ID" value="NZ_FMTP01000002.1"/>
</dbReference>
<sequence length="88" mass="9548">MGRLLRRNGDVFAAPMEETTLLLSVATGRYHGLNPVAAHIWDLLADPIDEAGLVARLVAEFDVSAEDCQREVAGFLANLRARGLLMDA</sequence>
<dbReference type="InterPro" id="IPR041881">
    <property type="entry name" value="PqqD_sf"/>
</dbReference>
<dbReference type="InterPro" id="IPR008792">
    <property type="entry name" value="PQQD"/>
</dbReference>
<protein>
    <submittedName>
        <fullName evidence="1">Coenzyme PQQ synthesis protein D (PqqD)</fullName>
    </submittedName>
</protein>
<name>A0A1G4RSC3_9HYPH</name>
<proteinExistence type="predicted"/>
<organism evidence="1 2">
    <name type="scientific">Ancylobacter rudongensis</name>
    <dbReference type="NCBI Taxonomy" id="177413"/>
    <lineage>
        <taxon>Bacteria</taxon>
        <taxon>Pseudomonadati</taxon>
        <taxon>Pseudomonadota</taxon>
        <taxon>Alphaproteobacteria</taxon>
        <taxon>Hyphomicrobiales</taxon>
        <taxon>Xanthobacteraceae</taxon>
        <taxon>Ancylobacter</taxon>
    </lineage>
</organism>
<evidence type="ECO:0000313" key="1">
    <source>
        <dbReference type="EMBL" id="SCW59029.1"/>
    </source>
</evidence>
<dbReference type="Gene3D" id="1.10.10.1150">
    <property type="entry name" value="Coenzyme PQQ synthesis protein D (PqqD)"/>
    <property type="match status" value="1"/>
</dbReference>
<accession>A0A1G4RSC3</accession>
<dbReference type="STRING" id="177413.SAMN05660859_1839"/>
<dbReference type="EMBL" id="FMTP01000002">
    <property type="protein sequence ID" value="SCW59029.1"/>
    <property type="molecule type" value="Genomic_DNA"/>
</dbReference>
<dbReference type="Proteomes" id="UP000198889">
    <property type="component" value="Unassembled WGS sequence"/>
</dbReference>
<evidence type="ECO:0000313" key="2">
    <source>
        <dbReference type="Proteomes" id="UP000198889"/>
    </source>
</evidence>
<reference evidence="2" key="1">
    <citation type="submission" date="2016-10" db="EMBL/GenBank/DDBJ databases">
        <authorList>
            <person name="Varghese N."/>
            <person name="Submissions S."/>
        </authorList>
    </citation>
    <scope>NUCLEOTIDE SEQUENCE [LARGE SCALE GENOMIC DNA]</scope>
    <source>
        <strain evidence="2">CGMCC 1.1761</strain>
    </source>
</reference>
<keyword evidence="2" id="KW-1185">Reference proteome</keyword>
<dbReference type="AlphaFoldDB" id="A0A1G4RSC3"/>
<dbReference type="Pfam" id="PF05402">
    <property type="entry name" value="PqqD"/>
    <property type="match status" value="1"/>
</dbReference>
<gene>
    <name evidence="1" type="ORF">SAMN05660859_1839</name>
</gene>